<dbReference type="PANTHER" id="PTHR10907">
    <property type="entry name" value="REGUCALCIN"/>
    <property type="match status" value="1"/>
</dbReference>
<proteinExistence type="inferred from homology"/>
<dbReference type="SUPFAM" id="SSF63829">
    <property type="entry name" value="Calcium-dependent phosphotriesterase"/>
    <property type="match status" value="1"/>
</dbReference>
<dbReference type="PANTHER" id="PTHR10907:SF47">
    <property type="entry name" value="REGUCALCIN"/>
    <property type="match status" value="1"/>
</dbReference>
<evidence type="ECO:0000313" key="6">
    <source>
        <dbReference type="Proteomes" id="UP000317093"/>
    </source>
</evidence>
<dbReference type="InterPro" id="IPR011042">
    <property type="entry name" value="6-blade_b-propeller_TolB-like"/>
</dbReference>
<evidence type="ECO:0000259" key="4">
    <source>
        <dbReference type="Pfam" id="PF08450"/>
    </source>
</evidence>
<feature type="binding site" evidence="3">
    <location>
        <position position="159"/>
    </location>
    <ligand>
        <name>a divalent metal cation</name>
        <dbReference type="ChEBI" id="CHEBI:60240"/>
    </ligand>
</feature>
<dbReference type="AlphaFoldDB" id="A0A518B3R0"/>
<dbReference type="GO" id="GO:0050021">
    <property type="term" value="F:L-arabinonolactonase activity"/>
    <property type="evidence" value="ECO:0007669"/>
    <property type="project" value="UniProtKB-EC"/>
</dbReference>
<sequence>MIEIECLWECDDGLGESPIWVEEEHALYWSDHVGPAIDLGNGRRPSIRRFDVGTKETASWEMPEQVGSFAFRSKGGIIAGTNSGFVGIDLDERHYERLVDVEIGRHHLRLNDGKIDRRGRYWCGTMDSRLKNKSGRLYRLDPDRSCRAVVDDFQFICSNGIAFSPDDKRMYFGDTKGGMIYVFDFDLDDGELSNRHEFHSLKDRERAIVDGATVDTDGCYWFALNLGGKIIRLDPKGRVDREITMPIPSPTCVTFGGDDHRTLYVTSQQAFVTDEELARHPRPGSLFAIHGLGVQGLPEPRFAG</sequence>
<dbReference type="RefSeq" id="WP_419193553.1">
    <property type="nucleotide sequence ID" value="NZ_CP036279.1"/>
</dbReference>
<dbReference type="GO" id="GO:0004341">
    <property type="term" value="F:gluconolactonase activity"/>
    <property type="evidence" value="ECO:0007669"/>
    <property type="project" value="TreeGrafter"/>
</dbReference>
<dbReference type="InterPro" id="IPR013658">
    <property type="entry name" value="SGL"/>
</dbReference>
<dbReference type="GO" id="GO:0019853">
    <property type="term" value="P:L-ascorbic acid biosynthetic process"/>
    <property type="evidence" value="ECO:0007669"/>
    <property type="project" value="TreeGrafter"/>
</dbReference>
<keyword evidence="6" id="KW-1185">Reference proteome</keyword>
<keyword evidence="3" id="KW-0479">Metal-binding</keyword>
<protein>
    <submittedName>
        <fullName evidence="5">L-arabinolactonase</fullName>
        <ecNumber evidence="5">3.1.1.15</ecNumber>
    </submittedName>
</protein>
<feature type="binding site" evidence="3">
    <location>
        <position position="111"/>
    </location>
    <ligand>
        <name>substrate</name>
    </ligand>
</feature>
<evidence type="ECO:0000256" key="1">
    <source>
        <dbReference type="ARBA" id="ARBA00008853"/>
    </source>
</evidence>
<dbReference type="Pfam" id="PF08450">
    <property type="entry name" value="SGL"/>
    <property type="match status" value="1"/>
</dbReference>
<dbReference type="EC" id="3.1.1.15" evidence="5"/>
<keyword evidence="3" id="KW-0862">Zinc</keyword>
<name>A0A518B3R0_9BACT</name>
<evidence type="ECO:0000256" key="3">
    <source>
        <dbReference type="PIRSR" id="PIRSR605511-2"/>
    </source>
</evidence>
<feature type="active site" description="Proton donor/acceptor" evidence="2">
    <location>
        <position position="210"/>
    </location>
</feature>
<feature type="binding site" evidence="3">
    <location>
        <position position="109"/>
    </location>
    <ligand>
        <name>substrate</name>
    </ligand>
</feature>
<dbReference type="EMBL" id="CP036279">
    <property type="protein sequence ID" value="QDU61629.1"/>
    <property type="molecule type" value="Genomic_DNA"/>
</dbReference>
<organism evidence="5 6">
    <name type="scientific">Kolteria novifilia</name>
    <dbReference type="NCBI Taxonomy" id="2527975"/>
    <lineage>
        <taxon>Bacteria</taxon>
        <taxon>Pseudomonadati</taxon>
        <taxon>Planctomycetota</taxon>
        <taxon>Planctomycetia</taxon>
        <taxon>Kolteriales</taxon>
        <taxon>Kolteriaceae</taxon>
        <taxon>Kolteria</taxon>
    </lineage>
</organism>
<dbReference type="GO" id="GO:0005509">
    <property type="term" value="F:calcium ion binding"/>
    <property type="evidence" value="ECO:0007669"/>
    <property type="project" value="TreeGrafter"/>
</dbReference>
<gene>
    <name evidence="5" type="primary">araB</name>
    <name evidence="5" type="ORF">Pan216_24900</name>
</gene>
<comment type="cofactor">
    <cofactor evidence="3">
        <name>Zn(2+)</name>
        <dbReference type="ChEBI" id="CHEBI:29105"/>
    </cofactor>
    <text evidence="3">Binds 1 divalent metal cation per subunit.</text>
</comment>
<comment type="similarity">
    <text evidence="1">Belongs to the SMP-30/CGR1 family.</text>
</comment>
<accession>A0A518B3R0</accession>
<dbReference type="PRINTS" id="PR01790">
    <property type="entry name" value="SMP30FAMILY"/>
</dbReference>
<evidence type="ECO:0000313" key="5">
    <source>
        <dbReference type="EMBL" id="QDU61629.1"/>
    </source>
</evidence>
<dbReference type="Gene3D" id="2.120.10.30">
    <property type="entry name" value="TolB, C-terminal domain"/>
    <property type="match status" value="1"/>
</dbReference>
<dbReference type="InterPro" id="IPR005511">
    <property type="entry name" value="SMP-30"/>
</dbReference>
<feature type="domain" description="SMP-30/Gluconolactonase/LRE-like region" evidence="4">
    <location>
        <begin position="14"/>
        <end position="268"/>
    </location>
</feature>
<feature type="binding site" evidence="3">
    <location>
        <position position="210"/>
    </location>
    <ligand>
        <name>a divalent metal cation</name>
        <dbReference type="ChEBI" id="CHEBI:60240"/>
    </ligand>
</feature>
<dbReference type="KEGG" id="knv:Pan216_24900"/>
<evidence type="ECO:0000256" key="2">
    <source>
        <dbReference type="PIRSR" id="PIRSR605511-1"/>
    </source>
</evidence>
<feature type="binding site" evidence="3">
    <location>
        <position position="16"/>
    </location>
    <ligand>
        <name>a divalent metal cation</name>
        <dbReference type="ChEBI" id="CHEBI:60240"/>
    </ligand>
</feature>
<keyword evidence="5" id="KW-0378">Hydrolase</keyword>
<dbReference type="Proteomes" id="UP000317093">
    <property type="component" value="Chromosome"/>
</dbReference>
<reference evidence="5 6" key="1">
    <citation type="submission" date="2019-02" db="EMBL/GenBank/DDBJ databases">
        <title>Deep-cultivation of Planctomycetes and their phenomic and genomic characterization uncovers novel biology.</title>
        <authorList>
            <person name="Wiegand S."/>
            <person name="Jogler M."/>
            <person name="Boedeker C."/>
            <person name="Pinto D."/>
            <person name="Vollmers J."/>
            <person name="Rivas-Marin E."/>
            <person name="Kohn T."/>
            <person name="Peeters S.H."/>
            <person name="Heuer A."/>
            <person name="Rast P."/>
            <person name="Oberbeckmann S."/>
            <person name="Bunk B."/>
            <person name="Jeske O."/>
            <person name="Meyerdierks A."/>
            <person name="Storesund J.E."/>
            <person name="Kallscheuer N."/>
            <person name="Luecker S."/>
            <person name="Lage O.M."/>
            <person name="Pohl T."/>
            <person name="Merkel B.J."/>
            <person name="Hornburger P."/>
            <person name="Mueller R.-W."/>
            <person name="Bruemmer F."/>
            <person name="Labrenz M."/>
            <person name="Spormann A.M."/>
            <person name="Op den Camp H."/>
            <person name="Overmann J."/>
            <person name="Amann R."/>
            <person name="Jetten M.S.M."/>
            <person name="Mascher T."/>
            <person name="Medema M.H."/>
            <person name="Devos D.P."/>
            <person name="Kaster A.-K."/>
            <person name="Ovreas L."/>
            <person name="Rohde M."/>
            <person name="Galperin M.Y."/>
            <person name="Jogler C."/>
        </authorList>
    </citation>
    <scope>NUCLEOTIDE SEQUENCE [LARGE SCALE GENOMIC DNA]</scope>
    <source>
        <strain evidence="5 6">Pan216</strain>
    </source>
</reference>